<feature type="transmembrane region" description="Helical" evidence="1">
    <location>
        <begin position="42"/>
        <end position="63"/>
    </location>
</feature>
<evidence type="ECO:0000313" key="2">
    <source>
        <dbReference type="EMBL" id="OGG55219.1"/>
    </source>
</evidence>
<proteinExistence type="predicted"/>
<name>A0A1F6D1B6_9BACT</name>
<dbReference type="EMBL" id="MFLC01000009">
    <property type="protein sequence ID" value="OGG55219.1"/>
    <property type="molecule type" value="Genomic_DNA"/>
</dbReference>
<comment type="caution">
    <text evidence="2">The sequence shown here is derived from an EMBL/GenBank/DDBJ whole genome shotgun (WGS) entry which is preliminary data.</text>
</comment>
<evidence type="ECO:0000256" key="1">
    <source>
        <dbReference type="SAM" id="Phobius"/>
    </source>
</evidence>
<organism evidence="2 3">
    <name type="scientific">Candidatus Kaiserbacteria bacterium RIFCSPHIGHO2_02_FULL_49_11</name>
    <dbReference type="NCBI Taxonomy" id="1798489"/>
    <lineage>
        <taxon>Bacteria</taxon>
        <taxon>Candidatus Kaiseribacteriota</taxon>
    </lineage>
</organism>
<keyword evidence="1" id="KW-1133">Transmembrane helix</keyword>
<protein>
    <submittedName>
        <fullName evidence="2">Uncharacterized protein</fullName>
    </submittedName>
</protein>
<reference evidence="2 3" key="1">
    <citation type="journal article" date="2016" name="Nat. Commun.">
        <title>Thousands of microbial genomes shed light on interconnected biogeochemical processes in an aquifer system.</title>
        <authorList>
            <person name="Anantharaman K."/>
            <person name="Brown C.T."/>
            <person name="Hug L.A."/>
            <person name="Sharon I."/>
            <person name="Castelle C.J."/>
            <person name="Probst A.J."/>
            <person name="Thomas B.C."/>
            <person name="Singh A."/>
            <person name="Wilkins M.J."/>
            <person name="Karaoz U."/>
            <person name="Brodie E.L."/>
            <person name="Williams K.H."/>
            <person name="Hubbard S.S."/>
            <person name="Banfield J.F."/>
        </authorList>
    </citation>
    <scope>NUCLEOTIDE SEQUENCE [LARGE SCALE GENOMIC DNA]</scope>
</reference>
<dbReference type="Proteomes" id="UP000177659">
    <property type="component" value="Unassembled WGS sequence"/>
</dbReference>
<accession>A0A1F6D1B6</accession>
<gene>
    <name evidence="2" type="ORF">A3D62_01895</name>
</gene>
<sequence>METKIYKPNKKRIIRDALIIAVLMLVAIFAGSPLMFDRMLVVILSVGVMVLFYFVVVGVLPSLRIENEEIIYRSDYGISHSVPINKIHSITKGSGVGGYRHALFVKYSSDSGREKVLKIKSSIFKQDGMRDFIKSIKNKRNIKTNEELEDFLK</sequence>
<keyword evidence="1" id="KW-0472">Membrane</keyword>
<evidence type="ECO:0000313" key="3">
    <source>
        <dbReference type="Proteomes" id="UP000177659"/>
    </source>
</evidence>
<keyword evidence="1" id="KW-0812">Transmembrane</keyword>
<dbReference type="AlphaFoldDB" id="A0A1F6D1B6"/>
<feature type="transmembrane region" description="Helical" evidence="1">
    <location>
        <begin position="17"/>
        <end position="36"/>
    </location>
</feature>